<proteinExistence type="predicted"/>
<dbReference type="PANTHER" id="PTHR45686">
    <property type="entry name" value="ADP-RIBOSYLATION FACTOR GTPASE ACTIVATING PROTEIN 3, ISOFORM H-RELATED"/>
    <property type="match status" value="1"/>
</dbReference>
<dbReference type="GO" id="GO:0005096">
    <property type="term" value="F:GTPase activator activity"/>
    <property type="evidence" value="ECO:0007669"/>
    <property type="project" value="UniProtKB-KW"/>
</dbReference>
<dbReference type="SUPFAM" id="SSF57863">
    <property type="entry name" value="ArfGap/RecO-like zinc finger"/>
    <property type="match status" value="1"/>
</dbReference>
<evidence type="ECO:0000256" key="6">
    <source>
        <dbReference type="SAM" id="MobiDB-lite"/>
    </source>
</evidence>
<accession>W6MUH8</accession>
<dbReference type="GO" id="GO:0030126">
    <property type="term" value="C:COPI vesicle coat"/>
    <property type="evidence" value="ECO:0007669"/>
    <property type="project" value="EnsemblFungi"/>
</dbReference>
<dbReference type="Pfam" id="PF01412">
    <property type="entry name" value="ArfGap"/>
    <property type="match status" value="1"/>
</dbReference>
<protein>
    <recommendedName>
        <fullName evidence="7">Arf-GAP domain-containing protein</fullName>
    </recommendedName>
</protein>
<dbReference type="GO" id="GO:0006888">
    <property type="term" value="P:endoplasmic reticulum to Golgi vesicle-mediated transport"/>
    <property type="evidence" value="ECO:0007669"/>
    <property type="project" value="EnsemblFungi"/>
</dbReference>
<evidence type="ECO:0000256" key="5">
    <source>
        <dbReference type="PROSITE-ProRule" id="PRU00288"/>
    </source>
</evidence>
<feature type="region of interest" description="Disordered" evidence="6">
    <location>
        <begin position="138"/>
        <end position="282"/>
    </location>
</feature>
<dbReference type="GO" id="GO:0048205">
    <property type="term" value="P:COPI coating of Golgi vesicle"/>
    <property type="evidence" value="ECO:0007669"/>
    <property type="project" value="EnsemblFungi"/>
</dbReference>
<name>W6MUH8_9ASCO</name>
<evidence type="ECO:0000259" key="7">
    <source>
        <dbReference type="PROSITE" id="PS50115"/>
    </source>
</evidence>
<dbReference type="InterPro" id="IPR001164">
    <property type="entry name" value="ArfGAP_dom"/>
</dbReference>
<dbReference type="SMART" id="SM00105">
    <property type="entry name" value="ArfGap"/>
    <property type="match status" value="1"/>
</dbReference>
<dbReference type="STRING" id="1382522.W6MUH8"/>
<dbReference type="RefSeq" id="XP_022461279.1">
    <property type="nucleotide sequence ID" value="XM_022600459.1"/>
</dbReference>
<dbReference type="EMBL" id="HG793130">
    <property type="protein sequence ID" value="CDK29292.1"/>
    <property type="molecule type" value="Genomic_DNA"/>
</dbReference>
<feature type="compositionally biased region" description="Basic and acidic residues" evidence="6">
    <location>
        <begin position="249"/>
        <end position="261"/>
    </location>
</feature>
<dbReference type="InterPro" id="IPR037278">
    <property type="entry name" value="ARFGAP/RecO"/>
</dbReference>
<dbReference type="Gene3D" id="1.10.220.150">
    <property type="entry name" value="Arf GTPase activating protein"/>
    <property type="match status" value="1"/>
</dbReference>
<reference evidence="8" key="1">
    <citation type="submission" date="2013-12" db="EMBL/GenBank/DDBJ databases">
        <authorList>
            <person name="Genoscope - CEA"/>
        </authorList>
    </citation>
    <scope>NUCLEOTIDE SEQUENCE</scope>
    <source>
        <strain evidence="8">CBS 1993</strain>
    </source>
</reference>
<keyword evidence="4" id="KW-0862">Zinc</keyword>
<evidence type="ECO:0000256" key="2">
    <source>
        <dbReference type="ARBA" id="ARBA00022723"/>
    </source>
</evidence>
<dbReference type="PANTHER" id="PTHR45686:SF4">
    <property type="entry name" value="ADP-RIBOSYLATION FACTOR GTPASE ACTIVATING PROTEIN 3, ISOFORM H"/>
    <property type="match status" value="1"/>
</dbReference>
<sequence>MSEEFATKAEVTAVFNKLKKNPANNQCFDCSAKNPTWTSIPFGIFLCLDCSAIHRNLGVHVTFVKSSVLDGKWTYKQLRSMKCGGNSAFKEFLIKNGGSSYLTKDPKEKYESLIATNYKEKLEKKALLDFKNHPDILDGEGADEEVSPEPEADDFFSNWQKPNTSTPSPLSSRPITPLGTKNGSKTSIGSVSSIPKSTAPAPRILTTSKPKTAASAKKANILGSGSASRSRARISAKKVSAADVDFDELEKQAEKDDREAKSLGYTPDKSEDDSLAQLDNFMQPAAQRKASFGATAAPVASAAPVEKVTQQFTRLGFGMVGSGSSQPSEAKTVKKYTNEPAYSGELNAKFGNQKGISSDQVFGINSYDENASREAKAKLQAFSGATAISSSAYYGEDDEEQLSQHQSSNAYNNDDLEAKIMEFADKYIGEDINALKGALETGAEKVGSYLRDYLRN</sequence>
<feature type="domain" description="Arf-GAP" evidence="7">
    <location>
        <begin position="12"/>
        <end position="122"/>
    </location>
</feature>
<feature type="compositionally biased region" description="Low complexity" evidence="6">
    <location>
        <begin position="206"/>
        <end position="229"/>
    </location>
</feature>
<dbReference type="InterPro" id="IPR038508">
    <property type="entry name" value="ArfGAP_dom_sf"/>
</dbReference>
<keyword evidence="2" id="KW-0479">Metal-binding</keyword>
<dbReference type="PROSITE" id="PS50115">
    <property type="entry name" value="ARFGAP"/>
    <property type="match status" value="1"/>
</dbReference>
<dbReference type="PRINTS" id="PR00405">
    <property type="entry name" value="REVINTRACTNG"/>
</dbReference>
<dbReference type="GeneID" id="34522667"/>
<feature type="compositionally biased region" description="Polar residues" evidence="6">
    <location>
        <begin position="157"/>
        <end position="196"/>
    </location>
</feature>
<evidence type="ECO:0000256" key="4">
    <source>
        <dbReference type="ARBA" id="ARBA00022833"/>
    </source>
</evidence>
<evidence type="ECO:0000313" key="9">
    <source>
        <dbReference type="Proteomes" id="UP000019384"/>
    </source>
</evidence>
<keyword evidence="9" id="KW-1185">Reference proteome</keyword>
<gene>
    <name evidence="8" type="ORF">KUCA_T00005280001</name>
</gene>
<keyword evidence="1" id="KW-0343">GTPase activation</keyword>
<dbReference type="CDD" id="cd08831">
    <property type="entry name" value="ArfGap_ArfGap2_3_like"/>
    <property type="match status" value="1"/>
</dbReference>
<feature type="compositionally biased region" description="Acidic residues" evidence="6">
    <location>
        <begin position="138"/>
        <end position="154"/>
    </location>
</feature>
<evidence type="ECO:0000256" key="3">
    <source>
        <dbReference type="ARBA" id="ARBA00022771"/>
    </source>
</evidence>
<dbReference type="GO" id="GO:0006890">
    <property type="term" value="P:retrograde vesicle-mediated transport, Golgi to endoplasmic reticulum"/>
    <property type="evidence" value="ECO:0007669"/>
    <property type="project" value="EnsemblFungi"/>
</dbReference>
<dbReference type="OrthoDB" id="983479at2759"/>
<evidence type="ECO:0000256" key="1">
    <source>
        <dbReference type="ARBA" id="ARBA00022468"/>
    </source>
</evidence>
<dbReference type="GO" id="GO:0008270">
    <property type="term" value="F:zinc ion binding"/>
    <property type="evidence" value="ECO:0007669"/>
    <property type="project" value="UniProtKB-KW"/>
</dbReference>
<organism evidence="8 9">
    <name type="scientific">Kuraishia capsulata CBS 1993</name>
    <dbReference type="NCBI Taxonomy" id="1382522"/>
    <lineage>
        <taxon>Eukaryota</taxon>
        <taxon>Fungi</taxon>
        <taxon>Dikarya</taxon>
        <taxon>Ascomycota</taxon>
        <taxon>Saccharomycotina</taxon>
        <taxon>Pichiomycetes</taxon>
        <taxon>Pichiales</taxon>
        <taxon>Pichiaceae</taxon>
        <taxon>Kuraishia</taxon>
    </lineage>
</organism>
<keyword evidence="3 5" id="KW-0863">Zinc-finger</keyword>
<dbReference type="HOGENOM" id="CLU_023062_7_0_1"/>
<reference evidence="8" key="2">
    <citation type="submission" date="2014-02" db="EMBL/GenBank/DDBJ databases">
        <title>Complete DNA sequence of /Kuraishia capsulata/ illustrates novel genomic features among budding yeasts (/Saccharomycotina/).</title>
        <authorList>
            <person name="Morales L."/>
            <person name="Noel B."/>
            <person name="Porcel B."/>
            <person name="Marcet-Houben M."/>
            <person name="Hullo M-F."/>
            <person name="Sacerdot C."/>
            <person name="Tekaia F."/>
            <person name="Leh-Louis V."/>
            <person name="Despons L."/>
            <person name="Khanna V."/>
            <person name="Aury J-M."/>
            <person name="Barbe V."/>
            <person name="Couloux A."/>
            <person name="Labadie K."/>
            <person name="Pelletier E."/>
            <person name="Souciet J-L."/>
            <person name="Boekhout T."/>
            <person name="Gabaldon T."/>
            <person name="Wincker P."/>
            <person name="Dujon B."/>
        </authorList>
    </citation>
    <scope>NUCLEOTIDE SEQUENCE</scope>
    <source>
        <strain evidence="8">CBS 1993</strain>
    </source>
</reference>
<evidence type="ECO:0000313" key="8">
    <source>
        <dbReference type="EMBL" id="CDK29292.1"/>
    </source>
</evidence>
<dbReference type="Proteomes" id="UP000019384">
    <property type="component" value="Unassembled WGS sequence"/>
</dbReference>
<dbReference type="AlphaFoldDB" id="W6MUH8"/>
<dbReference type="GO" id="GO:0000139">
    <property type="term" value="C:Golgi membrane"/>
    <property type="evidence" value="ECO:0007669"/>
    <property type="project" value="GOC"/>
</dbReference>